<accession>A0A444YH06</accession>
<evidence type="ECO:0000313" key="1">
    <source>
        <dbReference type="EMBL" id="RYR01184.1"/>
    </source>
</evidence>
<dbReference type="Proteomes" id="UP000289738">
    <property type="component" value="Chromosome B06"/>
</dbReference>
<protein>
    <submittedName>
        <fullName evidence="1">Uncharacterized protein</fullName>
    </submittedName>
</protein>
<organism evidence="1 2">
    <name type="scientific">Arachis hypogaea</name>
    <name type="common">Peanut</name>
    <dbReference type="NCBI Taxonomy" id="3818"/>
    <lineage>
        <taxon>Eukaryota</taxon>
        <taxon>Viridiplantae</taxon>
        <taxon>Streptophyta</taxon>
        <taxon>Embryophyta</taxon>
        <taxon>Tracheophyta</taxon>
        <taxon>Spermatophyta</taxon>
        <taxon>Magnoliopsida</taxon>
        <taxon>eudicotyledons</taxon>
        <taxon>Gunneridae</taxon>
        <taxon>Pentapetalae</taxon>
        <taxon>rosids</taxon>
        <taxon>fabids</taxon>
        <taxon>Fabales</taxon>
        <taxon>Fabaceae</taxon>
        <taxon>Papilionoideae</taxon>
        <taxon>50 kb inversion clade</taxon>
        <taxon>dalbergioids sensu lato</taxon>
        <taxon>Dalbergieae</taxon>
        <taxon>Pterocarpus clade</taxon>
        <taxon>Arachis</taxon>
    </lineage>
</organism>
<sequence length="197" mass="23076">MISSVLSKLWTTMEVSRSEKKALQKGCWEIRRYNGRHTCSMGTISQHHSKLDSNTIAEAMKPLVESNPSIKVKSIIVEVQARFNYSISYRKAWLGKQKSISKVFGRWKESDQALPLWFSVPYSQKLVVNIRYSRIVEEYNINYKRWSNYHVTMLLLAVLYTMYEIRKVYRMEFVPLGDTERWPDYPGPTIVANPALK</sequence>
<dbReference type="AlphaFoldDB" id="A0A444YH06"/>
<reference evidence="1 2" key="1">
    <citation type="submission" date="2019-01" db="EMBL/GenBank/DDBJ databases">
        <title>Sequencing of cultivated peanut Arachis hypogaea provides insights into genome evolution and oil improvement.</title>
        <authorList>
            <person name="Chen X."/>
        </authorList>
    </citation>
    <scope>NUCLEOTIDE SEQUENCE [LARGE SCALE GENOMIC DNA]</scope>
    <source>
        <strain evidence="2">cv. Fuhuasheng</strain>
        <tissue evidence="1">Leaves</tissue>
    </source>
</reference>
<dbReference type="EMBL" id="SDMP01000016">
    <property type="protein sequence ID" value="RYR01184.1"/>
    <property type="molecule type" value="Genomic_DNA"/>
</dbReference>
<dbReference type="PANTHER" id="PTHR31973:SF195">
    <property type="entry name" value="MUDR FAMILY TRANSPOSASE"/>
    <property type="match status" value="1"/>
</dbReference>
<dbReference type="PANTHER" id="PTHR31973">
    <property type="entry name" value="POLYPROTEIN, PUTATIVE-RELATED"/>
    <property type="match status" value="1"/>
</dbReference>
<name>A0A444YH06_ARAHY</name>
<keyword evidence="2" id="KW-1185">Reference proteome</keyword>
<gene>
    <name evidence="1" type="ORF">Ahy_B06g080056</name>
</gene>
<evidence type="ECO:0000313" key="2">
    <source>
        <dbReference type="Proteomes" id="UP000289738"/>
    </source>
</evidence>
<comment type="caution">
    <text evidence="1">The sequence shown here is derived from an EMBL/GenBank/DDBJ whole genome shotgun (WGS) entry which is preliminary data.</text>
</comment>
<proteinExistence type="predicted"/>